<dbReference type="OrthoDB" id="5206740at2759"/>
<accession>A0A6G1FSZ6</accession>
<feature type="region of interest" description="Disordered" evidence="1">
    <location>
        <begin position="1"/>
        <end position="40"/>
    </location>
</feature>
<feature type="compositionally biased region" description="Polar residues" evidence="1">
    <location>
        <begin position="155"/>
        <end position="175"/>
    </location>
</feature>
<keyword evidence="3" id="KW-1185">Reference proteome</keyword>
<evidence type="ECO:0000313" key="3">
    <source>
        <dbReference type="Proteomes" id="UP000504638"/>
    </source>
</evidence>
<feature type="region of interest" description="Disordered" evidence="1">
    <location>
        <begin position="412"/>
        <end position="531"/>
    </location>
</feature>
<feature type="region of interest" description="Disordered" evidence="1">
    <location>
        <begin position="547"/>
        <end position="568"/>
    </location>
</feature>
<feature type="region of interest" description="Disordered" evidence="1">
    <location>
        <begin position="255"/>
        <end position="284"/>
    </location>
</feature>
<gene>
    <name evidence="2 4" type="ORF">P152DRAFT_452538</name>
</gene>
<organism evidence="2">
    <name type="scientific">Eremomyces bilateralis CBS 781.70</name>
    <dbReference type="NCBI Taxonomy" id="1392243"/>
    <lineage>
        <taxon>Eukaryota</taxon>
        <taxon>Fungi</taxon>
        <taxon>Dikarya</taxon>
        <taxon>Ascomycota</taxon>
        <taxon>Pezizomycotina</taxon>
        <taxon>Dothideomycetes</taxon>
        <taxon>Dothideomycetes incertae sedis</taxon>
        <taxon>Eremomycetales</taxon>
        <taxon>Eremomycetaceae</taxon>
        <taxon>Eremomyces</taxon>
    </lineage>
</organism>
<evidence type="ECO:0000256" key="1">
    <source>
        <dbReference type="SAM" id="MobiDB-lite"/>
    </source>
</evidence>
<proteinExistence type="predicted"/>
<dbReference type="RefSeq" id="XP_033530525.1">
    <property type="nucleotide sequence ID" value="XM_033678302.1"/>
</dbReference>
<dbReference type="Proteomes" id="UP000504638">
    <property type="component" value="Unplaced"/>
</dbReference>
<name>A0A6G1FSZ6_9PEZI</name>
<feature type="region of interest" description="Disordered" evidence="1">
    <location>
        <begin position="145"/>
        <end position="181"/>
    </location>
</feature>
<feature type="compositionally biased region" description="Low complexity" evidence="1">
    <location>
        <begin position="425"/>
        <end position="482"/>
    </location>
</feature>
<reference evidence="4" key="3">
    <citation type="submission" date="2025-04" db="UniProtKB">
        <authorList>
            <consortium name="RefSeq"/>
        </authorList>
    </citation>
    <scope>IDENTIFICATION</scope>
    <source>
        <strain evidence="4">CBS 781.70</strain>
    </source>
</reference>
<reference evidence="2 4" key="1">
    <citation type="submission" date="2020-01" db="EMBL/GenBank/DDBJ databases">
        <authorList>
            <consortium name="DOE Joint Genome Institute"/>
            <person name="Haridas S."/>
            <person name="Albert R."/>
            <person name="Binder M."/>
            <person name="Bloem J."/>
            <person name="Labutti K."/>
            <person name="Salamov A."/>
            <person name="Andreopoulos B."/>
            <person name="Baker S.E."/>
            <person name="Barry K."/>
            <person name="Bills G."/>
            <person name="Bluhm B.H."/>
            <person name="Cannon C."/>
            <person name="Castanera R."/>
            <person name="Culley D.E."/>
            <person name="Daum C."/>
            <person name="Ezra D."/>
            <person name="Gonzalez J.B."/>
            <person name="Henrissat B."/>
            <person name="Kuo A."/>
            <person name="Liang C."/>
            <person name="Lipzen A."/>
            <person name="Lutzoni F."/>
            <person name="Magnuson J."/>
            <person name="Mondo S."/>
            <person name="Nolan M."/>
            <person name="Ohm R."/>
            <person name="Pangilinan J."/>
            <person name="Park H.-J."/>
            <person name="Ramirez L."/>
            <person name="Alfaro M."/>
            <person name="Sun H."/>
            <person name="Tritt A."/>
            <person name="Yoshinaga Y."/>
            <person name="Zwiers L.-H."/>
            <person name="Turgeon B.G."/>
            <person name="Goodwin S.B."/>
            <person name="Spatafora J.W."/>
            <person name="Crous P.W."/>
            <person name="Grigoriev I.V."/>
        </authorList>
    </citation>
    <scope>NUCLEOTIDE SEQUENCE</scope>
    <source>
        <strain evidence="2 4">CBS 781.70</strain>
    </source>
</reference>
<evidence type="ECO:0000313" key="2">
    <source>
        <dbReference type="EMBL" id="KAF1808894.1"/>
    </source>
</evidence>
<sequence>MLVYSQPTESQTKSPCRPRPQLARLQIPVQNPPVPTRDSDMNAAGAVELEAEQRAMATALSMPPSLAGLPQRDCAGDYPYPALAMSPRERPRRREKPHLSIVTTHSRSFGKGASLRLETLSAISPTVQNTYRNAYERHSRDVIKEEESENDIDDQPTTITTGEFNRKPTLSINTSPPRRRPNRPNLSIHALSPPIHPSTSPFLSPSTTTPISAYVTAPTSPLLSAKSPHPILPSPTHLRIDPAHLAEKFHATALSLTSPSTPTPLSTPSLTSTPSTASTFSTASDHSPYVVAPGLRSILVNSPFRGQKRAGLLVSAPISPEQSPGTQDVVNEGEGTGRKCVTFRTPIEEAVENVVYTLSHFSLYAPEMEVELTVSTESFGGSETQIDSTMGGTTEGEVDAAGDAVPQPISIPHTINTSTAPITRPTLGLNTSTTPTTRPTLALNTSTTQATRPTLALTTSTPSTTRRPLPSLSLNTSTTTPSCPFPPAVQLPLQTSTPNLPSLQPAAPTPAAADTSPPAPSYPTTPVAGRRKRERNWVWTLGRLPGMTAGGEAEPPPTGLSSPEGVLFAGFEGKRDGTEEEGIGKDGGECERGLEVGEIVQGMG</sequence>
<dbReference type="EMBL" id="ML975178">
    <property type="protein sequence ID" value="KAF1808894.1"/>
    <property type="molecule type" value="Genomic_DNA"/>
</dbReference>
<dbReference type="AlphaFoldDB" id="A0A6G1FSZ6"/>
<feature type="compositionally biased region" description="Low complexity" evidence="1">
    <location>
        <begin position="501"/>
        <end position="516"/>
    </location>
</feature>
<reference evidence="4" key="2">
    <citation type="submission" date="2020-04" db="EMBL/GenBank/DDBJ databases">
        <authorList>
            <consortium name="NCBI Genome Project"/>
        </authorList>
    </citation>
    <scope>NUCLEOTIDE SEQUENCE</scope>
    <source>
        <strain evidence="4">CBS 781.70</strain>
    </source>
</reference>
<dbReference type="GeneID" id="54418872"/>
<evidence type="ECO:0000313" key="4">
    <source>
        <dbReference type="RefSeq" id="XP_033530525.1"/>
    </source>
</evidence>
<feature type="compositionally biased region" description="Polar residues" evidence="1">
    <location>
        <begin position="1"/>
        <end position="14"/>
    </location>
</feature>
<protein>
    <submittedName>
        <fullName evidence="2 4">Uncharacterized protein</fullName>
    </submittedName>
</protein>